<sequence length="115" mass="13664">MTLTKSHQAIMAAIERHWTIHALRRFRERYNLDDYDPASLIDLVDRIELKYRVAFASPYWAPYPRVMVIAKLTRRNLAASSKVRIVYQRREQMIVTVLPLKLDPNRRNKLKTLTV</sequence>
<reference evidence="1" key="1">
    <citation type="submission" date="2021-01" db="EMBL/GenBank/DDBJ databases">
        <title>Microvirga sp.</title>
        <authorList>
            <person name="Kim M.K."/>
        </authorList>
    </citation>
    <scope>NUCLEOTIDE SEQUENCE</scope>
    <source>
        <strain evidence="1">5420S-16</strain>
    </source>
</reference>
<dbReference type="AlphaFoldDB" id="A0A936ZEC4"/>
<evidence type="ECO:0000313" key="2">
    <source>
        <dbReference type="Proteomes" id="UP000605848"/>
    </source>
</evidence>
<dbReference type="Proteomes" id="UP000605848">
    <property type="component" value="Unassembled WGS sequence"/>
</dbReference>
<keyword evidence="2" id="KW-1185">Reference proteome</keyword>
<evidence type="ECO:0000313" key="1">
    <source>
        <dbReference type="EMBL" id="MBL0408281.1"/>
    </source>
</evidence>
<protein>
    <submittedName>
        <fullName evidence="1">Uncharacterized protein</fullName>
    </submittedName>
</protein>
<dbReference type="RefSeq" id="WP_202066103.1">
    <property type="nucleotide sequence ID" value="NZ_JAEQMY010000178.1"/>
</dbReference>
<dbReference type="EMBL" id="JAEQMY010000178">
    <property type="protein sequence ID" value="MBL0408281.1"/>
    <property type="molecule type" value="Genomic_DNA"/>
</dbReference>
<name>A0A936ZEC4_9HYPH</name>
<gene>
    <name evidence="1" type="ORF">JKG68_30850</name>
</gene>
<accession>A0A936ZEC4</accession>
<proteinExistence type="predicted"/>
<organism evidence="1 2">
    <name type="scientific">Microvirga aerilata</name>
    <dbReference type="NCBI Taxonomy" id="670292"/>
    <lineage>
        <taxon>Bacteria</taxon>
        <taxon>Pseudomonadati</taxon>
        <taxon>Pseudomonadota</taxon>
        <taxon>Alphaproteobacteria</taxon>
        <taxon>Hyphomicrobiales</taxon>
        <taxon>Methylobacteriaceae</taxon>
        <taxon>Microvirga</taxon>
    </lineage>
</organism>
<comment type="caution">
    <text evidence="1">The sequence shown here is derived from an EMBL/GenBank/DDBJ whole genome shotgun (WGS) entry which is preliminary data.</text>
</comment>